<evidence type="ECO:0000313" key="3">
    <source>
        <dbReference type="Proteomes" id="UP000198287"/>
    </source>
</evidence>
<evidence type="ECO:0008006" key="4">
    <source>
        <dbReference type="Google" id="ProtNLM"/>
    </source>
</evidence>
<feature type="transmembrane region" description="Helical" evidence="1">
    <location>
        <begin position="136"/>
        <end position="153"/>
    </location>
</feature>
<keyword evidence="1" id="KW-0472">Membrane</keyword>
<evidence type="ECO:0000256" key="1">
    <source>
        <dbReference type="SAM" id="Phobius"/>
    </source>
</evidence>
<accession>A0A226DFM4</accession>
<proteinExistence type="predicted"/>
<gene>
    <name evidence="2" type="ORF">Fcan01_20385</name>
</gene>
<feature type="transmembrane region" description="Helical" evidence="1">
    <location>
        <begin position="258"/>
        <end position="282"/>
    </location>
</feature>
<feature type="transmembrane region" description="Helical" evidence="1">
    <location>
        <begin position="196"/>
        <end position="222"/>
    </location>
</feature>
<protein>
    <recommendedName>
        <fullName evidence="4">Gustatory receptor</fullName>
    </recommendedName>
</protein>
<reference evidence="2 3" key="1">
    <citation type="submission" date="2015-12" db="EMBL/GenBank/DDBJ databases">
        <title>The genome of Folsomia candida.</title>
        <authorList>
            <person name="Faddeeva A."/>
            <person name="Derks M.F."/>
            <person name="Anvar Y."/>
            <person name="Smit S."/>
            <person name="Van Straalen N."/>
            <person name="Roelofs D."/>
        </authorList>
    </citation>
    <scope>NUCLEOTIDE SEQUENCE [LARGE SCALE GENOMIC DNA]</scope>
    <source>
        <strain evidence="2 3">VU population</strain>
        <tissue evidence="2">Whole body</tissue>
    </source>
</reference>
<dbReference type="OrthoDB" id="8288835at2759"/>
<feature type="transmembrane region" description="Helical" evidence="1">
    <location>
        <begin position="79"/>
        <end position="98"/>
    </location>
</feature>
<keyword evidence="1" id="KW-0812">Transmembrane</keyword>
<organism evidence="2 3">
    <name type="scientific">Folsomia candida</name>
    <name type="common">Springtail</name>
    <dbReference type="NCBI Taxonomy" id="158441"/>
    <lineage>
        <taxon>Eukaryota</taxon>
        <taxon>Metazoa</taxon>
        <taxon>Ecdysozoa</taxon>
        <taxon>Arthropoda</taxon>
        <taxon>Hexapoda</taxon>
        <taxon>Collembola</taxon>
        <taxon>Entomobryomorpha</taxon>
        <taxon>Isotomoidea</taxon>
        <taxon>Isotomidae</taxon>
        <taxon>Proisotominae</taxon>
        <taxon>Folsomia</taxon>
    </lineage>
</organism>
<dbReference type="AlphaFoldDB" id="A0A226DFM4"/>
<dbReference type="EMBL" id="LNIX01000019">
    <property type="protein sequence ID" value="OXA44342.1"/>
    <property type="molecule type" value="Genomic_DNA"/>
</dbReference>
<evidence type="ECO:0000313" key="2">
    <source>
        <dbReference type="EMBL" id="OXA44342.1"/>
    </source>
</evidence>
<keyword evidence="3" id="KW-1185">Reference proteome</keyword>
<keyword evidence="1" id="KW-1133">Transmembrane helix</keyword>
<name>A0A226DFM4_FOLCA</name>
<comment type="caution">
    <text evidence="2">The sequence shown here is derived from an EMBL/GenBank/DDBJ whole genome shotgun (WGS) entry which is preliminary data.</text>
</comment>
<dbReference type="Proteomes" id="UP000198287">
    <property type="component" value="Unassembled WGS sequence"/>
</dbReference>
<feature type="transmembrane region" description="Helical" evidence="1">
    <location>
        <begin position="46"/>
        <end position="67"/>
    </location>
</feature>
<sequence length="385" mass="44878">MLPLRAARIYQNLLRLACYLRFYPFVYNTTTNRLERAGKLHWFFHNLHRIAVTYGTFFCISRLMYTLSLRGHFPLLPKILNIAWCGVYTLAAIAYTGIANNEMDIMNYANWVLEEVNKKQISANMTKRERHAERRLGRYLMMGILLFSVNPAVHANLVSEAPCSPHFTSSLFYDCAGFRELNIPFHVHLPFMAIEYYMMTNMLITLTFNWSITFLGLSWILADIRKLAFTLNQNEDIAILQYRSRECNATVLNDAFRVYLSAFPSFLFFVVSCLLFGLIRIWHTNPYATLMFPLCGARCFYEAMTPLKVAGELNEMNKKVKSSANRQIVRKTNNTRRLWKMYKRSFNSVRCTAGYLYTFENTIVLCCFNNCIQLTLNLLVTFKGQ</sequence>